<dbReference type="InterPro" id="IPR009713">
    <property type="entry name" value="Uncharacterised_PsiA"/>
</dbReference>
<dbReference type="Pfam" id="PF06952">
    <property type="entry name" value="PsiA"/>
    <property type="match status" value="1"/>
</dbReference>
<evidence type="ECO:0000313" key="2">
    <source>
        <dbReference type="Proteomes" id="UP000682928"/>
    </source>
</evidence>
<dbReference type="Proteomes" id="UP000682928">
    <property type="component" value="Plasmid pENKO-1"/>
</dbReference>
<dbReference type="AlphaFoldDB" id="A0AA86IXN4"/>
<dbReference type="EMBL" id="AP024591">
    <property type="protein sequence ID" value="BCU57775.1"/>
    <property type="molecule type" value="Genomic_DNA"/>
</dbReference>
<proteinExistence type="predicted"/>
<gene>
    <name evidence="1" type="ORF">ENKO_43690</name>
</gene>
<name>A0AA86IXN4_9ENTR</name>
<sequence>MTLQPARQAALRAIAEVEQRQESDKRLPSENPHARAFMRYLTGSSRMNARSAQQIPGLAWDPSFKLWSLKNLEDELERLLRSRGEHCYSPLDGEVQQALFPEVVYRKASRSKQRCKLSSARTQRQEHKRQCKEAVLRQSLVDQARTGLNFQSPETINSWYRHWADELTEGELARLFWRWWYRFDSLKELEWNNLSGDPMWAVLHLLRQIVKDTPDHTRKAERWQVPNKLCDLREHRI</sequence>
<organism evidence="1 2">
    <name type="scientific">Enterobacter kobei</name>
    <dbReference type="NCBI Taxonomy" id="208224"/>
    <lineage>
        <taxon>Bacteria</taxon>
        <taxon>Pseudomonadati</taxon>
        <taxon>Pseudomonadota</taxon>
        <taxon>Gammaproteobacteria</taxon>
        <taxon>Enterobacterales</taxon>
        <taxon>Enterobacteriaceae</taxon>
        <taxon>Enterobacter</taxon>
        <taxon>Enterobacter cloacae complex</taxon>
    </lineage>
</organism>
<evidence type="ECO:0000313" key="1">
    <source>
        <dbReference type="EMBL" id="BCU57775.1"/>
    </source>
</evidence>
<geneLocation type="plasmid" evidence="1 2">
    <name>pENKO-1</name>
</geneLocation>
<keyword evidence="1" id="KW-0614">Plasmid</keyword>
<protein>
    <submittedName>
        <fullName evidence="1">Recombinase</fullName>
    </submittedName>
</protein>
<accession>A0AA86IXN4</accession>
<reference evidence="1" key="1">
    <citation type="submission" date="2021-04" db="EMBL/GenBank/DDBJ databases">
        <title>Difference and commonality of drug resistance evolution in various bacteria. and drug sensitivity profiles.</title>
        <authorList>
            <person name="Maeda T."/>
            <person name="Shibai A."/>
            <person name="Kawada K."/>
            <person name="Kotani H."/>
            <person name="Tarusawa Y."/>
            <person name="Tanabe K."/>
            <person name="Furusawa C."/>
        </authorList>
    </citation>
    <scope>NUCLEOTIDE SEQUENCE</scope>
    <source>
        <strain evidence="1">JCM 8580</strain>
        <plasmid evidence="1">pENKO-1</plasmid>
    </source>
</reference>